<protein>
    <submittedName>
        <fullName evidence="1">Putative ArclD1 anti-CRISPR protein</fullName>
    </submittedName>
</protein>
<evidence type="ECO:0000313" key="1">
    <source>
        <dbReference type="EMBL" id="AZI75889.1"/>
    </source>
</evidence>
<dbReference type="EMBL" id="MK064564">
    <property type="protein sequence ID" value="AZI75889.1"/>
    <property type="molecule type" value="Genomic_DNA"/>
</dbReference>
<keyword evidence="2" id="KW-1185">Reference proteome</keyword>
<organism evidence="1 2">
    <name type="scientific">Sulfolobales Beppu filamentous virus 3</name>
    <dbReference type="NCBI Taxonomy" id="2493124"/>
    <lineage>
        <taxon>Viruses</taxon>
        <taxon>Adnaviria</taxon>
        <taxon>Zilligvirae</taxon>
        <taxon>Taleaviricota</taxon>
        <taxon>Tokiviricetes</taxon>
        <taxon>Ligamenvirales</taxon>
        <taxon>Lipothrixviridae</taxon>
        <taxon>Deltalipothrixvirus</taxon>
        <taxon>Deltalipothrixvirus beppuense</taxon>
        <taxon>Deltalipothrixvirus SBFV3</taxon>
    </lineage>
</organism>
<evidence type="ECO:0000313" key="2">
    <source>
        <dbReference type="Proteomes" id="UP000269193"/>
    </source>
</evidence>
<gene>
    <name evidence="1" type="ORF">SBFV3_gp54</name>
</gene>
<accession>A0A3Q8Q783</accession>
<reference evidence="1 2" key="1">
    <citation type="journal article" date="2018" name="Environ. Microbiol.">
        <title>New archaeal viruses discovered by metagenomic analysis of viral communities in enrichment cultures.</title>
        <authorList>
            <person name="Liu Y."/>
            <person name="Brandt D."/>
            <person name="Ishino S."/>
            <person name="Ishino Y."/>
            <person name="Koonin E.V."/>
            <person name="Kalinowski J."/>
            <person name="Krupovic M."/>
            <person name="Prangishvili D."/>
        </authorList>
    </citation>
    <scope>NUCLEOTIDE SEQUENCE [LARGE SCALE GENOMIC DNA]</scope>
</reference>
<sequence>MQKVKQKLDYIKDVFLAFFNISEIKSVSVKFEELEMNEEEWGKFISLVKENEMVLINNSINIVNDFQYHKEENIVEEYEGIYNNAIKIVVKYRKVEEHSEKWYFLEELRLEEDVQY</sequence>
<dbReference type="Proteomes" id="UP000269193">
    <property type="component" value="Segment"/>
</dbReference>
<proteinExistence type="predicted"/>
<name>A0A3Q8Q783_9VIRU</name>